<gene>
    <name evidence="2" type="ORF">CBF27_02650</name>
</gene>
<keyword evidence="1" id="KW-0812">Transmembrane</keyword>
<feature type="transmembrane region" description="Helical" evidence="1">
    <location>
        <begin position="128"/>
        <end position="146"/>
    </location>
</feature>
<accession>A0A430B0E5</accession>
<name>A0A430B0E5_9ENTE</name>
<dbReference type="EMBL" id="NGKC01000002">
    <property type="protein sequence ID" value="RSU13817.1"/>
    <property type="molecule type" value="Genomic_DNA"/>
</dbReference>
<evidence type="ECO:0000256" key="1">
    <source>
        <dbReference type="SAM" id="Phobius"/>
    </source>
</evidence>
<dbReference type="AlphaFoldDB" id="A0A430B0E5"/>
<keyword evidence="3" id="KW-1185">Reference proteome</keyword>
<reference evidence="2 3" key="1">
    <citation type="submission" date="2017-05" db="EMBL/GenBank/DDBJ databases">
        <title>Vagococcus spp. assemblies.</title>
        <authorList>
            <person name="Gulvik C.A."/>
        </authorList>
    </citation>
    <scope>NUCLEOTIDE SEQUENCE [LARGE SCALE GENOMIC DNA]</scope>
    <source>
        <strain evidence="2 3">LMG 24798</strain>
    </source>
</reference>
<protein>
    <recommendedName>
        <fullName evidence="4">TIGR01906 family membrane protein</fullName>
    </recommendedName>
</protein>
<feature type="transmembrane region" description="Helical" evidence="1">
    <location>
        <begin position="180"/>
        <end position="203"/>
    </location>
</feature>
<dbReference type="NCBIfam" id="TIGR01906">
    <property type="entry name" value="integ_TIGR01906"/>
    <property type="match status" value="1"/>
</dbReference>
<evidence type="ECO:0000313" key="2">
    <source>
        <dbReference type="EMBL" id="RSU13817.1"/>
    </source>
</evidence>
<feature type="transmembrane region" description="Helical" evidence="1">
    <location>
        <begin position="96"/>
        <end position="116"/>
    </location>
</feature>
<organism evidence="2 3">
    <name type="scientific">Vagococcus acidifermentans</name>
    <dbReference type="NCBI Taxonomy" id="564710"/>
    <lineage>
        <taxon>Bacteria</taxon>
        <taxon>Bacillati</taxon>
        <taxon>Bacillota</taxon>
        <taxon>Bacilli</taxon>
        <taxon>Lactobacillales</taxon>
        <taxon>Enterococcaceae</taxon>
        <taxon>Vagococcus</taxon>
    </lineage>
</organism>
<sequence length="211" mass="24851">MNKKITHWLGLTALILCLLTLAISITINAFPLYYADIDYLNILDYVEVTKEALIKNYHILMEYLNFPWVRELQMPDFPTSESGALHFYEVKRLFQLNYAVFLLTVIPSIVYVRYLVKTASLWRIIRPFQSLVTFLIALVFLMGIAFDRFFVLFHEVFFNNDAWIFDPATDPIILALPQAYFMHCFILFFILFIGFQLLGILIAKKQVERLR</sequence>
<evidence type="ECO:0000313" key="3">
    <source>
        <dbReference type="Proteomes" id="UP000286773"/>
    </source>
</evidence>
<dbReference type="RefSeq" id="WP_245985925.1">
    <property type="nucleotide sequence ID" value="NZ_NGKC01000002.1"/>
</dbReference>
<keyword evidence="1" id="KW-1133">Transmembrane helix</keyword>
<dbReference type="Proteomes" id="UP000286773">
    <property type="component" value="Unassembled WGS sequence"/>
</dbReference>
<keyword evidence="1" id="KW-0472">Membrane</keyword>
<proteinExistence type="predicted"/>
<evidence type="ECO:0008006" key="4">
    <source>
        <dbReference type="Google" id="ProtNLM"/>
    </source>
</evidence>
<comment type="caution">
    <text evidence="2">The sequence shown here is derived from an EMBL/GenBank/DDBJ whole genome shotgun (WGS) entry which is preliminary data.</text>
</comment>
<dbReference type="InterPro" id="IPR010178">
    <property type="entry name" value="Lit"/>
</dbReference>
<dbReference type="Pfam" id="PF07314">
    <property type="entry name" value="Lit"/>
    <property type="match status" value="1"/>
</dbReference>